<dbReference type="InterPro" id="IPR031566">
    <property type="entry name" value="CitMHS_2"/>
</dbReference>
<feature type="transmembrane region" description="Helical" evidence="1">
    <location>
        <begin position="330"/>
        <end position="359"/>
    </location>
</feature>
<evidence type="ECO:0000313" key="4">
    <source>
        <dbReference type="Proteomes" id="UP000241229"/>
    </source>
</evidence>
<reference evidence="3 4" key="1">
    <citation type="submission" date="2018-03" db="EMBL/GenBank/DDBJ databases">
        <title>The draft genome of Mesorhizobium sp. 6GN-30.</title>
        <authorList>
            <person name="Liu L."/>
            <person name="Li L."/>
            <person name="Wang T."/>
            <person name="Zhang X."/>
            <person name="Liang L."/>
        </authorList>
    </citation>
    <scope>NUCLEOTIDE SEQUENCE [LARGE SCALE GENOMIC DNA]</scope>
    <source>
        <strain evidence="3 4">6GN30</strain>
    </source>
</reference>
<feature type="transmembrane region" description="Helical" evidence="1">
    <location>
        <begin position="165"/>
        <end position="184"/>
    </location>
</feature>
<evidence type="ECO:0000256" key="1">
    <source>
        <dbReference type="SAM" id="Phobius"/>
    </source>
</evidence>
<keyword evidence="2" id="KW-0732">Signal</keyword>
<feature type="transmembrane region" description="Helical" evidence="1">
    <location>
        <begin position="67"/>
        <end position="87"/>
    </location>
</feature>
<dbReference type="RefSeq" id="WP_106774112.1">
    <property type="nucleotide sequence ID" value="NZ_PXYK01000021.1"/>
</dbReference>
<feature type="chain" id="PRO_5015176891" evidence="2">
    <location>
        <begin position="23"/>
        <end position="473"/>
    </location>
</feature>
<feature type="transmembrane region" description="Helical" evidence="1">
    <location>
        <begin position="449"/>
        <end position="472"/>
    </location>
</feature>
<name>A0A2P7S2A9_9HYPH</name>
<dbReference type="EMBL" id="PXYK01000021">
    <property type="protein sequence ID" value="PSJ56583.1"/>
    <property type="molecule type" value="Genomic_DNA"/>
</dbReference>
<keyword evidence="1" id="KW-0472">Membrane</keyword>
<sequence>MRSVFCAALLPALLLCPTTAFAAEGHGLPGDSMSLFWALPFVGLLLSIATGPLLYPHVWEHHYGKITAAWAALVVLPMLVLHGWAVSAEALLHTLLLEYMSFIILLFALFTIAGGILVAGNIHGTPLTNAALLLIGALLASVVGTTGASMIMIRPVIRANDNRPFNAHVVVFFIFLVSNIGGALTPLGDPPLFVGFLRGVDFFWTAAHLWKETLFVGVVVLAVFLALDYWFHHREAGLPKIKDPTPDSRVRVRGLANLPLLAGVIAAILLSASWKPGIAFTIAGVALELQNIVRDLIILALALTSLKVTRAEYRRANGFAWGPIAEVAKLFAGIFICIVPVIAILRAGAAGALAPLVALVSTESGLPNDLAYFWLTGGLSSFLDNAPTYLVFFELAGGDPQMLMTTLATTLAAISTGAVFMGANTYIGNAPNFMVYAIARHRGVKMPSFFGYMLWSGAVLIPIFLVAGWVFFG</sequence>
<protein>
    <submittedName>
        <fullName evidence="3">Sodium:proton antiporter</fullName>
    </submittedName>
</protein>
<keyword evidence="1" id="KW-1133">Transmembrane helix</keyword>
<feature type="transmembrane region" description="Helical" evidence="1">
    <location>
        <begin position="292"/>
        <end position="309"/>
    </location>
</feature>
<feature type="transmembrane region" description="Helical" evidence="1">
    <location>
        <begin position="213"/>
        <end position="231"/>
    </location>
</feature>
<feature type="transmembrane region" description="Helical" evidence="1">
    <location>
        <begin position="131"/>
        <end position="153"/>
    </location>
</feature>
<feature type="transmembrane region" description="Helical" evidence="1">
    <location>
        <begin position="404"/>
        <end position="427"/>
    </location>
</feature>
<feature type="transmembrane region" description="Helical" evidence="1">
    <location>
        <begin position="32"/>
        <end position="55"/>
    </location>
</feature>
<dbReference type="OrthoDB" id="9765532at2"/>
<feature type="transmembrane region" description="Helical" evidence="1">
    <location>
        <begin position="99"/>
        <end position="119"/>
    </location>
</feature>
<accession>A0A2P7S2A9</accession>
<organism evidence="3 4">
    <name type="scientific">Kumtagia ephedrae</name>
    <dbReference type="NCBI Taxonomy" id="2116701"/>
    <lineage>
        <taxon>Bacteria</taxon>
        <taxon>Pseudomonadati</taxon>
        <taxon>Pseudomonadota</taxon>
        <taxon>Alphaproteobacteria</taxon>
        <taxon>Hyphomicrobiales</taxon>
        <taxon>Phyllobacteriaceae</taxon>
        <taxon>Kumtagia</taxon>
    </lineage>
</organism>
<evidence type="ECO:0000256" key="2">
    <source>
        <dbReference type="SAM" id="SignalP"/>
    </source>
</evidence>
<feature type="transmembrane region" description="Helical" evidence="1">
    <location>
        <begin position="252"/>
        <end position="272"/>
    </location>
</feature>
<keyword evidence="4" id="KW-1185">Reference proteome</keyword>
<proteinExistence type="predicted"/>
<keyword evidence="1" id="KW-0812">Transmembrane</keyword>
<comment type="caution">
    <text evidence="3">The sequence shown here is derived from an EMBL/GenBank/DDBJ whole genome shotgun (WGS) entry which is preliminary data.</text>
</comment>
<dbReference type="Pfam" id="PF16980">
    <property type="entry name" value="CitMHS_2"/>
    <property type="match status" value="1"/>
</dbReference>
<feature type="signal peptide" evidence="2">
    <location>
        <begin position="1"/>
        <end position="22"/>
    </location>
</feature>
<dbReference type="Proteomes" id="UP000241229">
    <property type="component" value="Unassembled WGS sequence"/>
</dbReference>
<gene>
    <name evidence="3" type="ORF">C7I84_20410</name>
</gene>
<evidence type="ECO:0000313" key="3">
    <source>
        <dbReference type="EMBL" id="PSJ56583.1"/>
    </source>
</evidence>
<dbReference type="AlphaFoldDB" id="A0A2P7S2A9"/>